<dbReference type="Gene3D" id="3.40.50.360">
    <property type="match status" value="1"/>
</dbReference>
<accession>A0AAJ3DK52</accession>
<dbReference type="InterPro" id="IPR005025">
    <property type="entry name" value="FMN_Rdtase-like_dom"/>
</dbReference>
<dbReference type="GO" id="GO:0016491">
    <property type="term" value="F:oxidoreductase activity"/>
    <property type="evidence" value="ECO:0007669"/>
    <property type="project" value="InterPro"/>
</dbReference>
<dbReference type="PANTHER" id="PTHR30543">
    <property type="entry name" value="CHROMATE REDUCTASE"/>
    <property type="match status" value="1"/>
</dbReference>
<dbReference type="SUPFAM" id="SSF52218">
    <property type="entry name" value="Flavoproteins"/>
    <property type="match status" value="1"/>
</dbReference>
<dbReference type="GO" id="GO:0005829">
    <property type="term" value="C:cytosol"/>
    <property type="evidence" value="ECO:0007669"/>
    <property type="project" value="TreeGrafter"/>
</dbReference>
<reference evidence="2 5" key="2">
    <citation type="submission" date="2020-02" db="EMBL/GenBank/DDBJ databases">
        <title>WGS of Micromonospora spp. isolated from hot spring.</title>
        <authorList>
            <person name="Thawai C."/>
        </authorList>
    </citation>
    <scope>NUCLEOTIDE SEQUENCE [LARGE SCALE GENOMIC DNA]</scope>
    <source>
        <strain evidence="2 5">TMS7</strain>
    </source>
</reference>
<reference evidence="3 4" key="1">
    <citation type="submission" date="2019-10" db="EMBL/GenBank/DDBJ databases">
        <title>Genome Sequence of Micromonospora terminaliae DSM 101760.</title>
        <authorList>
            <person name="Guo L."/>
        </authorList>
    </citation>
    <scope>NUCLEOTIDE SEQUENCE [LARGE SCALE GENOMIC DNA]</scope>
    <source>
        <strain evidence="3 4">DSM 101760</strain>
    </source>
</reference>
<dbReference type="InterPro" id="IPR050712">
    <property type="entry name" value="NAD(P)H-dep_reductase"/>
</dbReference>
<dbReference type="EMBL" id="JAAHBZ010000001">
    <property type="protein sequence ID" value="NES26615.1"/>
    <property type="molecule type" value="Genomic_DNA"/>
</dbReference>
<dbReference type="EMBL" id="CP045309">
    <property type="protein sequence ID" value="QGL50780.1"/>
    <property type="molecule type" value="Genomic_DNA"/>
</dbReference>
<dbReference type="PANTHER" id="PTHR30543:SF21">
    <property type="entry name" value="NAD(P)H-DEPENDENT FMN REDUCTASE LOT6"/>
    <property type="match status" value="1"/>
</dbReference>
<gene>
    <name evidence="2" type="ORF">G3561_03480</name>
    <name evidence="3" type="ORF">GCE86_29405</name>
</gene>
<dbReference type="RefSeq" id="WP_154229907.1">
    <property type="nucleotide sequence ID" value="NZ_CP045309.1"/>
</dbReference>
<evidence type="ECO:0000259" key="1">
    <source>
        <dbReference type="Pfam" id="PF03358"/>
    </source>
</evidence>
<keyword evidence="4" id="KW-1185">Reference proteome</keyword>
<organism evidence="2 5">
    <name type="scientific">Micromonospora terminaliae</name>
    <dbReference type="NCBI Taxonomy" id="1914461"/>
    <lineage>
        <taxon>Bacteria</taxon>
        <taxon>Bacillati</taxon>
        <taxon>Actinomycetota</taxon>
        <taxon>Actinomycetes</taxon>
        <taxon>Micromonosporales</taxon>
        <taxon>Micromonosporaceae</taxon>
        <taxon>Micromonospora</taxon>
    </lineage>
</organism>
<evidence type="ECO:0000313" key="2">
    <source>
        <dbReference type="EMBL" id="NES26615.1"/>
    </source>
</evidence>
<evidence type="ECO:0000313" key="5">
    <source>
        <dbReference type="Proteomes" id="UP000477779"/>
    </source>
</evidence>
<name>A0AAJ3DK52_9ACTN</name>
<dbReference type="InterPro" id="IPR029039">
    <property type="entry name" value="Flavoprotein-like_sf"/>
</dbReference>
<evidence type="ECO:0000313" key="4">
    <source>
        <dbReference type="Proteomes" id="UP000402241"/>
    </source>
</evidence>
<proteinExistence type="predicted"/>
<protein>
    <submittedName>
        <fullName evidence="2">NAD(P)H-dependent oxidoreductase</fullName>
    </submittedName>
    <submittedName>
        <fullName evidence="3">NADPH-dependent FMN reductase</fullName>
    </submittedName>
</protein>
<dbReference type="GO" id="GO:0010181">
    <property type="term" value="F:FMN binding"/>
    <property type="evidence" value="ECO:0007669"/>
    <property type="project" value="TreeGrafter"/>
</dbReference>
<dbReference type="AlphaFoldDB" id="A0AAJ3DK52"/>
<evidence type="ECO:0000313" key="3">
    <source>
        <dbReference type="EMBL" id="QGL50780.1"/>
    </source>
</evidence>
<dbReference type="Proteomes" id="UP000402241">
    <property type="component" value="Chromosome"/>
</dbReference>
<dbReference type="Proteomes" id="UP000477779">
    <property type="component" value="Unassembled WGS sequence"/>
</dbReference>
<feature type="domain" description="NADPH-dependent FMN reductase-like" evidence="1">
    <location>
        <begin position="3"/>
        <end position="144"/>
    </location>
</feature>
<dbReference type="Pfam" id="PF03358">
    <property type="entry name" value="FMN_red"/>
    <property type="match status" value="1"/>
</dbReference>
<sequence>MPRLNVIVASTRPGRVGRRIGDWFAAAAVRHGAFDEVRLVDLAEVGLPFHDEPHHPAEGVYLHEHTRSWSATTAAADAFVLVMPEYNYGFSAPLKNAIDYLYHEWQHKPVGFVSYGMTSGGLRAVQMIKQVVTTLNMVPVNEAVTIFLRQALDDAGELRPDPGREEAADLVLDRLARLAVALAPLRAVAA</sequence>